<dbReference type="EMBL" id="MT649302">
    <property type="protein sequence ID" value="QRH18073.1"/>
    <property type="molecule type" value="Genomic_DNA"/>
</dbReference>
<feature type="transmembrane region" description="Helical" evidence="2">
    <location>
        <begin position="190"/>
        <end position="212"/>
    </location>
</feature>
<keyword evidence="2" id="KW-1133">Transmembrane helix</keyword>
<keyword evidence="3" id="KW-0496">Mitochondrion</keyword>
<keyword evidence="2" id="KW-0812">Transmembrane</keyword>
<reference evidence="3" key="1">
    <citation type="journal article" date="2020" name="Mitochondrial DNA Part B Resour">
        <title>Characterization and phylogenetic analysis of the complete mitochondrial genome of Clavulina sp. (Cantharellales: Clavulinaceae).</title>
        <authorList>
            <person name="Tan M."/>
            <person name="Zhao G."/>
        </authorList>
    </citation>
    <scope>NUCLEOTIDE SEQUENCE</scope>
</reference>
<geneLocation type="mitochondrion" evidence="3"/>
<dbReference type="AlphaFoldDB" id="A0A890JL78"/>
<sequence length="220" mass="25157">MATIRTKLKNVTFALGGAAAGITGHHFGGKLLSYQEDKIKEAIQEERDKTLKYMKEQLDSLVTNVNTMHTKIDAHNEEILNQEDKVLTQYKNEIQEAIETVNNGRRSIEVANETFTKSLNNGLNETGVNKGLEELTMGKQTLNTASEKLEALLNKIHNRNNFWGESELKTFYEFLDSLSLIQELAFLNTMYILCITIVIWNIYSIVFANEIIKYFNIEEK</sequence>
<protein>
    <submittedName>
        <fullName evidence="3">Uncharacterized protein</fullName>
    </submittedName>
</protein>
<evidence type="ECO:0000313" key="3">
    <source>
        <dbReference type="EMBL" id="QRH18073.1"/>
    </source>
</evidence>
<feature type="coiled-coil region" evidence="1">
    <location>
        <begin position="80"/>
        <end position="107"/>
    </location>
</feature>
<keyword evidence="2" id="KW-0472">Membrane</keyword>
<gene>
    <name evidence="3" type="primary">orf220</name>
</gene>
<accession>A0A890JL78</accession>
<evidence type="ECO:0000256" key="2">
    <source>
        <dbReference type="SAM" id="Phobius"/>
    </source>
</evidence>
<evidence type="ECO:0000256" key="1">
    <source>
        <dbReference type="SAM" id="Coils"/>
    </source>
</evidence>
<name>A0A890JL78_9AGAM</name>
<organism evidence="3">
    <name type="scientific">Clavulina sp</name>
    <dbReference type="NCBI Taxonomy" id="1745192"/>
    <lineage>
        <taxon>Eukaryota</taxon>
        <taxon>Fungi</taxon>
        <taxon>Dikarya</taxon>
        <taxon>Basidiomycota</taxon>
        <taxon>Agaricomycotina</taxon>
        <taxon>Agaricomycetes</taxon>
        <taxon>Cantharellales</taxon>
        <taxon>Hydnaceae</taxon>
        <taxon>Clavulina</taxon>
    </lineage>
</organism>
<proteinExistence type="predicted"/>
<keyword evidence="1" id="KW-0175">Coiled coil</keyword>